<dbReference type="EMBL" id="JANPWB010000003">
    <property type="protein sequence ID" value="KAJ1202840.1"/>
    <property type="molecule type" value="Genomic_DNA"/>
</dbReference>
<reference evidence="1" key="1">
    <citation type="journal article" date="2022" name="bioRxiv">
        <title>Sequencing and chromosome-scale assembly of the giantPleurodeles waltlgenome.</title>
        <authorList>
            <person name="Brown T."/>
            <person name="Elewa A."/>
            <person name="Iarovenko S."/>
            <person name="Subramanian E."/>
            <person name="Araus A.J."/>
            <person name="Petzold A."/>
            <person name="Susuki M."/>
            <person name="Suzuki K.-i.T."/>
            <person name="Hayashi T."/>
            <person name="Toyoda A."/>
            <person name="Oliveira C."/>
            <person name="Osipova E."/>
            <person name="Leigh N.D."/>
            <person name="Simon A."/>
            <person name="Yun M.H."/>
        </authorList>
    </citation>
    <scope>NUCLEOTIDE SEQUENCE</scope>
    <source>
        <strain evidence="1">20211129_DDA</strain>
        <tissue evidence="1">Liver</tissue>
    </source>
</reference>
<protein>
    <submittedName>
        <fullName evidence="1">Uncharacterized protein</fullName>
    </submittedName>
</protein>
<dbReference type="AlphaFoldDB" id="A0AAV7VQB2"/>
<name>A0AAV7VQB2_PLEWA</name>
<evidence type="ECO:0000313" key="1">
    <source>
        <dbReference type="EMBL" id="KAJ1202840.1"/>
    </source>
</evidence>
<sequence>MLRELTLRAAAAGICVVTPWPPRPFTPPVLHPVLSGFVRAVEGLRSPLPGAAGAAPEVRLHSVACQDLPRSAPSQRPAPRVTASLSDLTTLHPRPRTYLPLTYSTLVSSTGVCGEILYRLSRGQSRGPEQTRAETSALTLSAVVPGRHMNHSL</sequence>
<organism evidence="1 2">
    <name type="scientific">Pleurodeles waltl</name>
    <name type="common">Iberian ribbed newt</name>
    <dbReference type="NCBI Taxonomy" id="8319"/>
    <lineage>
        <taxon>Eukaryota</taxon>
        <taxon>Metazoa</taxon>
        <taxon>Chordata</taxon>
        <taxon>Craniata</taxon>
        <taxon>Vertebrata</taxon>
        <taxon>Euteleostomi</taxon>
        <taxon>Amphibia</taxon>
        <taxon>Batrachia</taxon>
        <taxon>Caudata</taxon>
        <taxon>Salamandroidea</taxon>
        <taxon>Salamandridae</taxon>
        <taxon>Pleurodelinae</taxon>
        <taxon>Pleurodeles</taxon>
    </lineage>
</organism>
<accession>A0AAV7VQB2</accession>
<proteinExistence type="predicted"/>
<evidence type="ECO:0000313" key="2">
    <source>
        <dbReference type="Proteomes" id="UP001066276"/>
    </source>
</evidence>
<gene>
    <name evidence="1" type="ORF">NDU88_006635</name>
</gene>
<comment type="caution">
    <text evidence="1">The sequence shown here is derived from an EMBL/GenBank/DDBJ whole genome shotgun (WGS) entry which is preliminary data.</text>
</comment>
<dbReference type="Proteomes" id="UP001066276">
    <property type="component" value="Chromosome 2_1"/>
</dbReference>
<keyword evidence="2" id="KW-1185">Reference proteome</keyword>